<keyword evidence="4" id="KW-1185">Reference proteome</keyword>
<name>A0ABM5GXP1_DRORH</name>
<dbReference type="RefSeq" id="XP_016971313.2">
    <property type="nucleotide sequence ID" value="XM_017115824.2"/>
</dbReference>
<proteinExistence type="predicted"/>
<organism evidence="3 4">
    <name type="scientific">Drosophila rhopaloa</name>
    <name type="common">Fruit fly</name>
    <dbReference type="NCBI Taxonomy" id="1041015"/>
    <lineage>
        <taxon>Eukaryota</taxon>
        <taxon>Metazoa</taxon>
        <taxon>Ecdysozoa</taxon>
        <taxon>Arthropoda</taxon>
        <taxon>Hexapoda</taxon>
        <taxon>Insecta</taxon>
        <taxon>Pterygota</taxon>
        <taxon>Neoptera</taxon>
        <taxon>Endopterygota</taxon>
        <taxon>Diptera</taxon>
        <taxon>Brachycera</taxon>
        <taxon>Muscomorpha</taxon>
        <taxon>Ephydroidea</taxon>
        <taxon>Drosophilidae</taxon>
        <taxon>Drosophila</taxon>
        <taxon>Sophophora</taxon>
    </lineage>
</organism>
<feature type="region of interest" description="Disordered" evidence="1">
    <location>
        <begin position="124"/>
        <end position="235"/>
    </location>
</feature>
<evidence type="ECO:0000256" key="1">
    <source>
        <dbReference type="SAM" id="MobiDB-lite"/>
    </source>
</evidence>
<sequence length="235" mass="26987">MWDYRQEIDLETSVKISPYCHAWQSACWFMLKGLDLWRFLVWDRSASYLVVLTTCLIGLSWMLFKSFRRRWNEVPISEIQLLRDRVQFVSQDMVMLQDALNATLVSKPVASISSEVIDAMLEKKAAEDGENSPSDLNSPVALDPQDPPDSDTIPESAAKNPDPKLQENALNENNAPVDEKVPEKQTQTENKPLLKTKPRRVKSPNPRDLKENPDVDNRNMRRRQPTPESNPGWKL</sequence>
<feature type="compositionally biased region" description="Basic and acidic residues" evidence="1">
    <location>
        <begin position="205"/>
        <end position="219"/>
    </location>
</feature>
<dbReference type="GeneID" id="108038931"/>
<evidence type="ECO:0000256" key="2">
    <source>
        <dbReference type="SAM" id="Phobius"/>
    </source>
</evidence>
<keyword evidence="2" id="KW-1133">Transmembrane helix</keyword>
<feature type="transmembrane region" description="Helical" evidence="2">
    <location>
        <begin position="46"/>
        <end position="64"/>
    </location>
</feature>
<evidence type="ECO:0000313" key="4">
    <source>
        <dbReference type="Proteomes" id="UP001652680"/>
    </source>
</evidence>
<keyword evidence="2" id="KW-0472">Membrane</keyword>
<evidence type="ECO:0000313" key="3">
    <source>
        <dbReference type="EnsemblMetazoa" id="XP_016971313.2"/>
    </source>
</evidence>
<reference evidence="4" key="1">
    <citation type="journal article" date="2021" name="Elife">
        <title>Highly contiguous assemblies of 101 drosophilid genomes.</title>
        <authorList>
            <person name="Kim B.Y."/>
            <person name="Wang J.R."/>
            <person name="Miller D.E."/>
            <person name="Barmina O."/>
            <person name="Delaney E."/>
            <person name="Thompson A."/>
            <person name="Comeault A.A."/>
            <person name="Peede D."/>
            <person name="D'Agostino E.R."/>
            <person name="Pelaez J."/>
            <person name="Aguilar J.M."/>
            <person name="Haji D."/>
            <person name="Matsunaga T."/>
            <person name="Armstrong E.E."/>
            <person name="Zych M."/>
            <person name="Ogawa Y."/>
            <person name="Stamenkovic-Radak M."/>
            <person name="Jelic M."/>
            <person name="Veselinovic M.S."/>
            <person name="Tanaskovic M."/>
            <person name="Eric P."/>
            <person name="Gao J.J."/>
            <person name="Katoh T.K."/>
            <person name="Toda M.J."/>
            <person name="Watabe H."/>
            <person name="Watada M."/>
            <person name="Davis J.S."/>
            <person name="Moyle L.C."/>
            <person name="Manoli G."/>
            <person name="Bertolini E."/>
            <person name="Kostal V."/>
            <person name="Hawley R.S."/>
            <person name="Takahashi A."/>
            <person name="Jones C.D."/>
            <person name="Price D.K."/>
            <person name="Whiteman N."/>
            <person name="Kopp A."/>
            <person name="Matute D.R."/>
            <person name="Petrov D.A."/>
        </authorList>
    </citation>
    <scope>NUCLEOTIDE SEQUENCE [LARGE SCALE GENOMIC DNA]</scope>
</reference>
<keyword evidence="2" id="KW-0812">Transmembrane</keyword>
<dbReference type="Proteomes" id="UP001652680">
    <property type="component" value="Unassembled WGS sequence"/>
</dbReference>
<dbReference type="EnsemblMetazoa" id="XM_017115824.2">
    <property type="protein sequence ID" value="XP_016971313.2"/>
    <property type="gene ID" value="LOC108038931"/>
</dbReference>
<protein>
    <submittedName>
        <fullName evidence="3">Uncharacterized protein</fullName>
    </submittedName>
</protein>
<reference evidence="3" key="2">
    <citation type="submission" date="2025-05" db="UniProtKB">
        <authorList>
            <consortium name="EnsemblMetazoa"/>
        </authorList>
    </citation>
    <scope>IDENTIFICATION</scope>
</reference>
<accession>A0ABM5GXP1</accession>